<keyword evidence="3" id="KW-1185">Reference proteome</keyword>
<feature type="domain" description="Contractile injection system tube protein N-terminal" evidence="1">
    <location>
        <begin position="8"/>
        <end position="165"/>
    </location>
</feature>
<dbReference type="InterPro" id="IPR045361">
    <property type="entry name" value="CIS_tube_prot_N"/>
</dbReference>
<evidence type="ECO:0000259" key="1">
    <source>
        <dbReference type="Pfam" id="PF19266"/>
    </source>
</evidence>
<reference evidence="2 3" key="1">
    <citation type="submission" date="2016-12" db="EMBL/GenBank/DDBJ databases">
        <authorList>
            <person name="Song W.-J."/>
            <person name="Kurnit D.M."/>
        </authorList>
    </citation>
    <scope>NUCLEOTIDE SEQUENCE [LARGE SCALE GENOMIC DNA]</scope>
    <source>
        <strain evidence="2 3">175</strain>
    </source>
</reference>
<name>A0A1Y6D518_9GAMM</name>
<sequence length="235" mass="26065">MGLGDLFKLEKLTILAFKDRARQPPALGRFEAMFNPESFTQKYEILYSKHQGMDSSGKPLNYAYSKPADLNLGLVLDGTGVSSMGLAQLLPQPPVSQRIKDFLALAFEMNGDIHEPNYLLAKWGDFEFRCRLGSVDVQYTQFDRDGSPLRATLNIKLVSDESLDDLAKKEAKKSPDVSHSRLVRAGDTLPLLCKEVYGSSAHYLWVAQANGLDGFRRLQPGMNLVFPPLPTAGGR</sequence>
<protein>
    <recommendedName>
        <fullName evidence="1">Contractile injection system tube protein N-terminal domain-containing protein</fullName>
    </recommendedName>
</protein>
<proteinExistence type="predicted"/>
<dbReference type="RefSeq" id="WP_085216715.1">
    <property type="nucleotide sequence ID" value="NZ_FXAM01000003.1"/>
</dbReference>
<accession>A0A1Y6D518</accession>
<dbReference type="EMBL" id="FXAM01000003">
    <property type="protein sequence ID" value="SMF97696.1"/>
    <property type="molecule type" value="Genomic_DNA"/>
</dbReference>
<organism evidence="2 3">
    <name type="scientific">Methylomagnum ishizawai</name>
    <dbReference type="NCBI Taxonomy" id="1760988"/>
    <lineage>
        <taxon>Bacteria</taxon>
        <taxon>Pseudomonadati</taxon>
        <taxon>Pseudomonadota</taxon>
        <taxon>Gammaproteobacteria</taxon>
        <taxon>Methylococcales</taxon>
        <taxon>Methylococcaceae</taxon>
        <taxon>Methylomagnum</taxon>
    </lineage>
</organism>
<evidence type="ECO:0000313" key="3">
    <source>
        <dbReference type="Proteomes" id="UP000192923"/>
    </source>
</evidence>
<dbReference type="Proteomes" id="UP000192923">
    <property type="component" value="Unassembled WGS sequence"/>
</dbReference>
<dbReference type="STRING" id="1760988.SAMN02949497_0266"/>
<gene>
    <name evidence="2" type="ORF">SAMN02949497_0266</name>
</gene>
<dbReference type="Pfam" id="PF19266">
    <property type="entry name" value="CIS_tube"/>
    <property type="match status" value="1"/>
</dbReference>
<evidence type="ECO:0000313" key="2">
    <source>
        <dbReference type="EMBL" id="SMF97696.1"/>
    </source>
</evidence>
<dbReference type="OrthoDB" id="9815939at2"/>
<dbReference type="AlphaFoldDB" id="A0A1Y6D518"/>